<dbReference type="InterPro" id="IPR020846">
    <property type="entry name" value="MFS_dom"/>
</dbReference>
<dbReference type="InterPro" id="IPR050360">
    <property type="entry name" value="MFS_Sugar_Transporters"/>
</dbReference>
<feature type="transmembrane region" description="Helical" evidence="14">
    <location>
        <begin position="96"/>
        <end position="114"/>
    </location>
</feature>
<evidence type="ECO:0000256" key="3">
    <source>
        <dbReference type="ARBA" id="ARBA00011738"/>
    </source>
</evidence>
<evidence type="ECO:0000256" key="6">
    <source>
        <dbReference type="ARBA" id="ARBA00023136"/>
    </source>
</evidence>
<comment type="similarity">
    <text evidence="2">Belongs to the major facilitator superfamily. Sugar transporter (TC 2.A.1.1) family.</text>
</comment>
<gene>
    <name evidence="16" type="ORF">cgd3_4070</name>
</gene>
<keyword evidence="17" id="KW-1185">Reference proteome</keyword>
<feature type="transmembrane region" description="Helical" evidence="14">
    <location>
        <begin position="154"/>
        <end position="178"/>
    </location>
</feature>
<feature type="transmembrane region" description="Helical" evidence="14">
    <location>
        <begin position="67"/>
        <end position="89"/>
    </location>
</feature>
<keyword evidence="16" id="KW-0762">Sugar transport</keyword>
<dbReference type="PANTHER" id="PTHR48022:SF2">
    <property type="entry name" value="PLASTIDIC GLUCOSE TRANSPORTER 4"/>
    <property type="match status" value="1"/>
</dbReference>
<comment type="caution">
    <text evidence="16">The sequence shown here is derived from an EMBL/GenBank/DDBJ whole genome shotgun (WGS) entry which is preliminary data.</text>
</comment>
<feature type="domain" description="Major facilitator superfamily (MFS) profile" evidence="15">
    <location>
        <begin position="17"/>
        <end position="471"/>
    </location>
</feature>
<feature type="transmembrane region" description="Helical" evidence="14">
    <location>
        <begin position="322"/>
        <end position="340"/>
    </location>
</feature>
<comment type="subunit">
    <text evidence="3">Homodimer.</text>
</comment>
<dbReference type="KEGG" id="cpv:cgd3_4070"/>
<evidence type="ECO:0000256" key="13">
    <source>
        <dbReference type="ARBA" id="ARBA00044780"/>
    </source>
</evidence>
<dbReference type="GeneID" id="3374010"/>
<feature type="transmembrane region" description="Helical" evidence="14">
    <location>
        <begin position="449"/>
        <end position="467"/>
    </location>
</feature>
<evidence type="ECO:0000256" key="14">
    <source>
        <dbReference type="SAM" id="Phobius"/>
    </source>
</evidence>
<keyword evidence="6 14" id="KW-0472">Membrane</keyword>
<comment type="catalytic activity">
    <reaction evidence="7">
        <text>D-galactose(in) = D-galactose(out)</text>
        <dbReference type="Rhea" id="RHEA:34915"/>
        <dbReference type="ChEBI" id="CHEBI:4139"/>
    </reaction>
    <physiologicalReaction direction="right-to-left" evidence="7">
        <dbReference type="Rhea" id="RHEA:34917"/>
    </physiologicalReaction>
</comment>
<comment type="catalytic activity">
    <reaction evidence="11">
        <text>D-glucosamine(out) = D-glucosamine(in)</text>
        <dbReference type="Rhea" id="RHEA:78423"/>
        <dbReference type="ChEBI" id="CHEBI:58723"/>
    </reaction>
    <physiologicalReaction direction="left-to-right" evidence="11">
        <dbReference type="Rhea" id="RHEA:78424"/>
    </physiologicalReaction>
</comment>
<dbReference type="PANTHER" id="PTHR48022">
    <property type="entry name" value="PLASTIDIC GLUCOSE TRANSPORTER 4"/>
    <property type="match status" value="1"/>
</dbReference>
<keyword evidence="5 14" id="KW-1133">Transmembrane helix</keyword>
<name>Q5CU63_CRYPI</name>
<dbReference type="STRING" id="353152.Q5CU63"/>
<evidence type="ECO:0000313" key="17">
    <source>
        <dbReference type="Proteomes" id="UP000006726"/>
    </source>
</evidence>
<comment type="catalytic activity">
    <reaction evidence="9">
        <text>D-xylose(out) = D-xylose(in)</text>
        <dbReference type="Rhea" id="RHEA:78427"/>
        <dbReference type="ChEBI" id="CHEBI:53455"/>
    </reaction>
    <physiologicalReaction direction="left-to-right" evidence="9">
        <dbReference type="Rhea" id="RHEA:78428"/>
    </physiologicalReaction>
</comment>
<protein>
    <recommendedName>
        <fullName evidence="13">Hexose transporter 1</fullName>
    </recommendedName>
</protein>
<feature type="transmembrane region" description="Helical" evidence="14">
    <location>
        <begin position="12"/>
        <end position="34"/>
    </location>
</feature>
<dbReference type="EMBL" id="AAEE01000004">
    <property type="protein sequence ID" value="EAK89236.1"/>
    <property type="molecule type" value="Genomic_DNA"/>
</dbReference>
<dbReference type="Proteomes" id="UP000006726">
    <property type="component" value="Chromosome 3"/>
</dbReference>
<dbReference type="AlphaFoldDB" id="Q5CU63"/>
<dbReference type="GO" id="GO:0016020">
    <property type="term" value="C:membrane"/>
    <property type="evidence" value="ECO:0007669"/>
    <property type="project" value="UniProtKB-SubCell"/>
</dbReference>
<dbReference type="Pfam" id="PF00083">
    <property type="entry name" value="Sugar_tr"/>
    <property type="match status" value="1"/>
</dbReference>
<evidence type="ECO:0000259" key="15">
    <source>
        <dbReference type="PROSITE" id="PS50850"/>
    </source>
</evidence>
<organism evidence="16 17">
    <name type="scientific">Cryptosporidium parvum (strain Iowa II)</name>
    <dbReference type="NCBI Taxonomy" id="353152"/>
    <lineage>
        <taxon>Eukaryota</taxon>
        <taxon>Sar</taxon>
        <taxon>Alveolata</taxon>
        <taxon>Apicomplexa</taxon>
        <taxon>Conoidasida</taxon>
        <taxon>Coccidia</taxon>
        <taxon>Eucoccidiorida</taxon>
        <taxon>Eimeriorina</taxon>
        <taxon>Cryptosporidiidae</taxon>
        <taxon>Cryptosporidium</taxon>
    </lineage>
</organism>
<feature type="transmembrane region" description="Helical" evidence="14">
    <location>
        <begin position="120"/>
        <end position="142"/>
    </location>
</feature>
<evidence type="ECO:0000256" key="7">
    <source>
        <dbReference type="ARBA" id="ARBA00044637"/>
    </source>
</evidence>
<dbReference type="PROSITE" id="PS50850">
    <property type="entry name" value="MFS"/>
    <property type="match status" value="1"/>
</dbReference>
<feature type="non-terminal residue" evidence="16">
    <location>
        <position position="1"/>
    </location>
</feature>
<evidence type="ECO:0000313" key="16">
    <source>
        <dbReference type="EMBL" id="EAK89236.1"/>
    </source>
</evidence>
<feature type="transmembrane region" description="Helical" evidence="14">
    <location>
        <begin position="281"/>
        <end position="302"/>
    </location>
</feature>
<feature type="transmembrane region" description="Helical" evidence="14">
    <location>
        <begin position="352"/>
        <end position="373"/>
    </location>
</feature>
<evidence type="ECO:0000256" key="12">
    <source>
        <dbReference type="ARBA" id="ARBA00044710"/>
    </source>
</evidence>
<proteinExistence type="inferred from homology"/>
<evidence type="ECO:0000256" key="4">
    <source>
        <dbReference type="ARBA" id="ARBA00022692"/>
    </source>
</evidence>
<evidence type="ECO:0000256" key="9">
    <source>
        <dbReference type="ARBA" id="ARBA00044656"/>
    </source>
</evidence>
<accession>Q5CU63</accession>
<dbReference type="PRINTS" id="PR00171">
    <property type="entry name" value="SUGRTRNSPORT"/>
</dbReference>
<dbReference type="OrthoDB" id="6612291at2759"/>
<dbReference type="RefSeq" id="XP_626951.1">
    <property type="nucleotide sequence ID" value="XM_626951.1"/>
</dbReference>
<keyword evidence="4 14" id="KW-0812">Transmembrane</keyword>
<evidence type="ECO:0000256" key="10">
    <source>
        <dbReference type="ARBA" id="ARBA00044662"/>
    </source>
</evidence>
<feature type="transmembrane region" description="Helical" evidence="14">
    <location>
        <begin position="385"/>
        <end position="409"/>
    </location>
</feature>
<dbReference type="InParanoid" id="Q5CU63"/>
<dbReference type="OMA" id="FMQTFAP"/>
<feature type="transmembrane region" description="Helical" evidence="14">
    <location>
        <begin position="421"/>
        <end position="443"/>
    </location>
</feature>
<reference evidence="16 17" key="1">
    <citation type="journal article" date="2004" name="Science">
        <title>Complete genome sequence of the apicomplexan, Cryptosporidium parvum.</title>
        <authorList>
            <person name="Abrahamsen M.S."/>
            <person name="Templeton T.J."/>
            <person name="Enomoto S."/>
            <person name="Abrahante J.E."/>
            <person name="Zhu G."/>
            <person name="Lancto C.A."/>
            <person name="Deng M."/>
            <person name="Liu C."/>
            <person name="Widmer G."/>
            <person name="Tzipori S."/>
            <person name="Buck G.A."/>
            <person name="Xu P."/>
            <person name="Bankier A.T."/>
            <person name="Dear P.H."/>
            <person name="Konfortov B.A."/>
            <person name="Spriggs H.F."/>
            <person name="Iyer L."/>
            <person name="Anantharaman V."/>
            <person name="Aravind L."/>
            <person name="Kapur V."/>
        </authorList>
    </citation>
    <scope>NUCLEOTIDE SEQUENCE [LARGE SCALE GENOMIC DNA]</scope>
    <source>
        <strain evidence="17">Iowa II</strain>
    </source>
</reference>
<comment type="catalytic activity">
    <reaction evidence="10">
        <text>D-mannose(out) = D-mannose(in)</text>
        <dbReference type="Rhea" id="RHEA:78391"/>
        <dbReference type="ChEBI" id="CHEBI:4208"/>
    </reaction>
    <physiologicalReaction direction="left-to-right" evidence="10">
        <dbReference type="Rhea" id="RHEA:78392"/>
    </physiologicalReaction>
</comment>
<evidence type="ECO:0000256" key="8">
    <source>
        <dbReference type="ARBA" id="ARBA00044648"/>
    </source>
</evidence>
<dbReference type="InterPro" id="IPR036259">
    <property type="entry name" value="MFS_trans_sf"/>
</dbReference>
<comment type="subcellular location">
    <subcellularLocation>
        <location evidence="1">Membrane</location>
        <topology evidence="1">Multi-pass membrane protein</topology>
    </subcellularLocation>
</comment>
<feature type="transmembrane region" description="Helical" evidence="14">
    <location>
        <begin position="190"/>
        <end position="216"/>
    </location>
</feature>
<dbReference type="Gene3D" id="1.20.1250.20">
    <property type="entry name" value="MFS general substrate transporter like domains"/>
    <property type="match status" value="1"/>
</dbReference>
<evidence type="ECO:0000256" key="11">
    <source>
        <dbReference type="ARBA" id="ARBA00044668"/>
    </source>
</evidence>
<dbReference type="GO" id="GO:0005351">
    <property type="term" value="F:carbohydrate:proton symporter activity"/>
    <property type="evidence" value="ECO:0007669"/>
    <property type="project" value="TreeGrafter"/>
</dbReference>
<evidence type="ECO:0000256" key="2">
    <source>
        <dbReference type="ARBA" id="ARBA00010992"/>
    </source>
</evidence>
<evidence type="ECO:0000256" key="5">
    <source>
        <dbReference type="ARBA" id="ARBA00022989"/>
    </source>
</evidence>
<comment type="catalytic activity">
    <reaction evidence="12">
        <text>D-fructose(out) = D-fructose(in)</text>
        <dbReference type="Rhea" id="RHEA:60372"/>
        <dbReference type="ChEBI" id="CHEBI:37721"/>
    </reaction>
    <physiologicalReaction direction="left-to-right" evidence="12">
        <dbReference type="Rhea" id="RHEA:60373"/>
    </physiologicalReaction>
</comment>
<dbReference type="SUPFAM" id="SSF103473">
    <property type="entry name" value="MFS general substrate transporter"/>
    <property type="match status" value="1"/>
</dbReference>
<sequence>YIGSIYTAEMANYSLNCCLIALSVSLLFGINLSILNFTGPYVLLDYELCGKEGTLLERSNCENGSYAMYKMTLAFFTASLLSCFAVKYVVGRSRTFGLKVALIPFAVGGILSSFAPNFKIFCIGRFISGASLGLSAASVTYISEISPKHRRGLYTTLFGLFIPAGQTISYILGVFLPIIKYLDESDLEFYILYCRFLFLIPTIISLIMIIAVRFYCKDETPCFLLSKGRFSEAEELLYKIYQDTSVVSSEMESLLTSNRRSIEEDKISQNVSYSMLFSRKYILPTFVTLVITVGVSGSGIGIFAQKMNSLIESASGLPQEKVIYIVIFTSAFETVSCFFGGHLIEKFGRRNVAIIGSATNSLSLLLLGLFTIFKNYISSVVIPVVSIIVFSTFLASFQLALSPVLWAYVPEALPTEIRSTGMGLSSILNWLVSLIYIPLSYIISDLSVYALSSICCGILSIICFFFMKETKGCSVSPYEEDSVKNPDL</sequence>
<comment type="catalytic activity">
    <reaction evidence="8">
        <text>D-glucose(out) = D-glucose(in)</text>
        <dbReference type="Rhea" id="RHEA:60376"/>
        <dbReference type="ChEBI" id="CHEBI:4167"/>
    </reaction>
    <physiologicalReaction direction="left-to-right" evidence="8">
        <dbReference type="Rhea" id="RHEA:60377"/>
    </physiologicalReaction>
</comment>
<keyword evidence="16" id="KW-0813">Transport</keyword>
<evidence type="ECO:0000256" key="1">
    <source>
        <dbReference type="ARBA" id="ARBA00004141"/>
    </source>
</evidence>
<dbReference type="InterPro" id="IPR005828">
    <property type="entry name" value="MFS_sugar_transport-like"/>
</dbReference>
<dbReference type="InterPro" id="IPR003663">
    <property type="entry name" value="Sugar/inositol_transpt"/>
</dbReference>